<dbReference type="InterPro" id="IPR029063">
    <property type="entry name" value="SAM-dependent_MTases_sf"/>
</dbReference>
<sequence>MFAPEDLTQDGFLGGRLTLAQPRAGYRSAMDAVLLAAACPARAGQGVLELGCGAGVASLCLGARVPGLGLTGLEVQPAYAALARRNAAANGLVLEVVEGDLAAMPAALRARSFDQVIANPPYFAPFSGTAAADSGRETAQREATPLAVWIDAALRRLRPGGYLTLIQQAERLGDILAALPPRAGSSVVLPVAPRAGRAAGRVIVQARKGGRGPLRLLAPFVLHAAPHHAADHEDLTPEAQAILRAGAVLTLPR</sequence>
<gene>
    <name evidence="4" type="ORF">C5F46_10395</name>
</gene>
<evidence type="ECO:0000256" key="1">
    <source>
        <dbReference type="ARBA" id="ARBA00022603"/>
    </source>
</evidence>
<dbReference type="OrthoDB" id="5489421at2"/>
<comment type="caution">
    <text evidence="4">The sequence shown here is derived from an EMBL/GenBank/DDBJ whole genome shotgun (WGS) entry which is preliminary data.</text>
</comment>
<dbReference type="Pfam" id="PF05175">
    <property type="entry name" value="MTS"/>
    <property type="match status" value="1"/>
</dbReference>
<accession>A0A2T4JGZ2</accession>
<dbReference type="InterPro" id="IPR007848">
    <property type="entry name" value="Small_mtfrase_dom"/>
</dbReference>
<dbReference type="GO" id="GO:0008170">
    <property type="term" value="F:N-methyltransferase activity"/>
    <property type="evidence" value="ECO:0007669"/>
    <property type="project" value="UniProtKB-ARBA"/>
</dbReference>
<dbReference type="SUPFAM" id="SSF53335">
    <property type="entry name" value="S-adenosyl-L-methionine-dependent methyltransferases"/>
    <property type="match status" value="1"/>
</dbReference>
<keyword evidence="5" id="KW-1185">Reference proteome</keyword>
<reference evidence="4 5" key="1">
    <citation type="submission" date="2018-03" db="EMBL/GenBank/DDBJ databases">
        <title>Rhodobacter veldkampii.</title>
        <authorList>
            <person name="Meyer T.E."/>
            <person name="Miller S."/>
            <person name="Lodha T."/>
            <person name="Gandham S."/>
            <person name="Chintalapati S."/>
            <person name="Chintalapati V.R."/>
        </authorList>
    </citation>
    <scope>NUCLEOTIDE SEQUENCE [LARGE SCALE GENOMIC DNA]</scope>
    <source>
        <strain evidence="4 5">DSM 11550</strain>
    </source>
</reference>
<keyword evidence="1 4" id="KW-0489">Methyltransferase</keyword>
<dbReference type="EMBL" id="PZKF01000022">
    <property type="protein sequence ID" value="PTE17182.1"/>
    <property type="molecule type" value="Genomic_DNA"/>
</dbReference>
<evidence type="ECO:0000313" key="4">
    <source>
        <dbReference type="EMBL" id="PTE17182.1"/>
    </source>
</evidence>
<dbReference type="GO" id="GO:0032259">
    <property type="term" value="P:methylation"/>
    <property type="evidence" value="ECO:0007669"/>
    <property type="project" value="UniProtKB-KW"/>
</dbReference>
<dbReference type="PANTHER" id="PTHR47739">
    <property type="entry name" value="TRNA1(VAL) (ADENINE(37)-N6)-METHYLTRANSFERASE"/>
    <property type="match status" value="1"/>
</dbReference>
<dbReference type="AlphaFoldDB" id="A0A2T4JGZ2"/>
<keyword evidence="2" id="KW-0949">S-adenosyl-L-methionine</keyword>
<dbReference type="PROSITE" id="PS00092">
    <property type="entry name" value="N6_MTASE"/>
    <property type="match status" value="1"/>
</dbReference>
<dbReference type="GO" id="GO:0008757">
    <property type="term" value="F:S-adenosylmethionine-dependent methyltransferase activity"/>
    <property type="evidence" value="ECO:0007669"/>
    <property type="project" value="UniProtKB-ARBA"/>
</dbReference>
<dbReference type="CDD" id="cd02440">
    <property type="entry name" value="AdoMet_MTases"/>
    <property type="match status" value="1"/>
</dbReference>
<dbReference type="RefSeq" id="WP_107325288.1">
    <property type="nucleotide sequence ID" value="NZ_NHSP01000020.1"/>
</dbReference>
<evidence type="ECO:0000256" key="2">
    <source>
        <dbReference type="ARBA" id="ARBA00022691"/>
    </source>
</evidence>
<dbReference type="InterPro" id="IPR002052">
    <property type="entry name" value="DNA_methylase_N6_adenine_CS"/>
</dbReference>
<protein>
    <submittedName>
        <fullName evidence="4">Methyltransferase</fullName>
    </submittedName>
</protein>
<dbReference type="Proteomes" id="UP000241899">
    <property type="component" value="Unassembled WGS sequence"/>
</dbReference>
<dbReference type="PANTHER" id="PTHR47739:SF1">
    <property type="entry name" value="TRNA1(VAL) (ADENINE(37)-N6)-METHYLTRANSFERASE"/>
    <property type="match status" value="1"/>
</dbReference>
<dbReference type="GO" id="GO:0003676">
    <property type="term" value="F:nucleic acid binding"/>
    <property type="evidence" value="ECO:0007669"/>
    <property type="project" value="InterPro"/>
</dbReference>
<feature type="domain" description="Methyltransferase small" evidence="3">
    <location>
        <begin position="34"/>
        <end position="168"/>
    </location>
</feature>
<dbReference type="InterPro" id="IPR050210">
    <property type="entry name" value="tRNA_Adenine-N(6)_MTase"/>
</dbReference>
<evidence type="ECO:0000313" key="5">
    <source>
        <dbReference type="Proteomes" id="UP000241899"/>
    </source>
</evidence>
<name>A0A2T4JGZ2_9RHOB</name>
<dbReference type="Gene3D" id="3.40.50.150">
    <property type="entry name" value="Vaccinia Virus protein VP39"/>
    <property type="match status" value="1"/>
</dbReference>
<organism evidence="4 5">
    <name type="scientific">Phaeovulum veldkampii DSM 11550</name>
    <dbReference type="NCBI Taxonomy" id="1185920"/>
    <lineage>
        <taxon>Bacteria</taxon>
        <taxon>Pseudomonadati</taxon>
        <taxon>Pseudomonadota</taxon>
        <taxon>Alphaproteobacteria</taxon>
        <taxon>Rhodobacterales</taxon>
        <taxon>Paracoccaceae</taxon>
        <taxon>Phaeovulum</taxon>
    </lineage>
</organism>
<keyword evidence="4" id="KW-0808">Transferase</keyword>
<proteinExistence type="predicted"/>
<evidence type="ECO:0000259" key="3">
    <source>
        <dbReference type="Pfam" id="PF05175"/>
    </source>
</evidence>